<evidence type="ECO:0000313" key="3">
    <source>
        <dbReference type="EMBL" id="PKW28995.1"/>
    </source>
</evidence>
<keyword evidence="1" id="KW-0472">Membrane</keyword>
<dbReference type="Proteomes" id="UP000275027">
    <property type="component" value="Unassembled WGS sequence"/>
</dbReference>
<proteinExistence type="predicted"/>
<keyword evidence="2" id="KW-0732">Signal</keyword>
<dbReference type="InterPro" id="IPR025738">
    <property type="entry name" value="BatD"/>
</dbReference>
<keyword evidence="1" id="KW-0812">Transmembrane</keyword>
<protein>
    <submittedName>
        <fullName evidence="4">Oxygen tolerance protein BatD</fullName>
    </submittedName>
</protein>
<keyword evidence="5" id="KW-1185">Reference proteome</keyword>
<comment type="caution">
    <text evidence="4">The sequence shown here is derived from an EMBL/GenBank/DDBJ whole genome shotgun (WGS) entry which is preliminary data.</text>
</comment>
<accession>A0A497UXI8</accession>
<evidence type="ECO:0000313" key="4">
    <source>
        <dbReference type="EMBL" id="RLJ35502.1"/>
    </source>
</evidence>
<sequence>MLIAMRKYIAALILICFQGLSAQVQFEAKVSKQTLGLNERLRIDFIMNEDGDNFTPPSFEGFRVVGGPSQQVSQTWINGRATFNKSYIYILLPQQRGTLTIKQATIEIKGQTYKTAPIKINVTAPIDESKDPSSPDYVPSGGIHLIAEISNTNPYLNQPITVVYKLYVSNNVSVRNWKEIDSPKFNDFWSQNIDIKNLVVENGKYNGEDYRYVVLRKTVLYPQKSGKLTIEPLSLDIVVDQPTNRRDIFGRVQFVTGNKTVSAGSKVINVKALPEAGKPQDFTGAVGKFNFVVKPSKTELRHGESLDLDISVSGNGNLKLFTLPKPIVPSALEMYDPVHSEQVTTPLSGMQGKIADKYTIIPQYQGNYTIKGLTFSYFDLSTKTYKTITSNDIVIKVLDGPTSSDSSVAATPGATTNKQAVKSTNQFRFIALKTQLHSTHKEDFFGSGLFYTLLFLPFLFIPIIILAKKKKEAIDSDVVGNKRKMSNRLAKKYLSEAKKQINNKEPFYIALEKALHNFLKAKLHIETSEMSKDKIREILLDRNARPETIDDFINLTENCEFARYAPYSSVAIQQDFDKAVTVISELEKQI</sequence>
<dbReference type="AlphaFoldDB" id="A0A497UXI8"/>
<evidence type="ECO:0000313" key="5">
    <source>
        <dbReference type="Proteomes" id="UP000233767"/>
    </source>
</evidence>
<organism evidence="4 6">
    <name type="scientific">Flavobacterium lindanitolerans</name>
    <dbReference type="NCBI Taxonomy" id="428988"/>
    <lineage>
        <taxon>Bacteria</taxon>
        <taxon>Pseudomonadati</taxon>
        <taxon>Bacteroidota</taxon>
        <taxon>Flavobacteriia</taxon>
        <taxon>Flavobacteriales</taxon>
        <taxon>Flavobacteriaceae</taxon>
        <taxon>Flavobacterium</taxon>
    </lineage>
</organism>
<keyword evidence="1" id="KW-1133">Transmembrane helix</keyword>
<feature type="chain" id="PRO_5019732084" evidence="2">
    <location>
        <begin position="23"/>
        <end position="590"/>
    </location>
</feature>
<dbReference type="Pfam" id="PF13584">
    <property type="entry name" value="BatD"/>
    <property type="match status" value="2"/>
</dbReference>
<evidence type="ECO:0000313" key="6">
    <source>
        <dbReference type="Proteomes" id="UP000275027"/>
    </source>
</evidence>
<reference evidence="4 6" key="2">
    <citation type="submission" date="2018-10" db="EMBL/GenBank/DDBJ databases">
        <title>Genomic Encyclopedia of Archaeal and Bacterial Type Strains, Phase II (KMG-II): from individual species to whole genera.</title>
        <authorList>
            <person name="Goeker M."/>
        </authorList>
    </citation>
    <scope>NUCLEOTIDE SEQUENCE [LARGE SCALE GENOMIC DNA]</scope>
    <source>
        <strain evidence="4 6">DSM 21886</strain>
    </source>
</reference>
<name>A0A497UXI8_9FLAO</name>
<dbReference type="EMBL" id="RCCB01000010">
    <property type="protein sequence ID" value="RLJ35502.1"/>
    <property type="molecule type" value="Genomic_DNA"/>
</dbReference>
<feature type="signal peptide" evidence="2">
    <location>
        <begin position="1"/>
        <end position="22"/>
    </location>
</feature>
<dbReference type="Proteomes" id="UP000233767">
    <property type="component" value="Unassembled WGS sequence"/>
</dbReference>
<evidence type="ECO:0000256" key="2">
    <source>
        <dbReference type="SAM" id="SignalP"/>
    </source>
</evidence>
<feature type="transmembrane region" description="Helical" evidence="1">
    <location>
        <begin position="444"/>
        <end position="467"/>
    </location>
</feature>
<reference evidence="3 5" key="1">
    <citation type="submission" date="2017-12" db="EMBL/GenBank/DDBJ databases">
        <title>Genomic Encyclopedia of Type Strains, Phase III (KMG-III): the genomes of soil and plant-associated and newly described type strains.</title>
        <authorList>
            <person name="Whitman W."/>
        </authorList>
    </citation>
    <scope>NUCLEOTIDE SEQUENCE [LARGE SCALE GENOMIC DNA]</scope>
    <source>
        <strain evidence="3 5">IP-10</strain>
    </source>
</reference>
<dbReference type="PANTHER" id="PTHR40940:SF2">
    <property type="entry name" value="BATD"/>
    <property type="match status" value="1"/>
</dbReference>
<gene>
    <name evidence="3" type="ORF">B0G92_0624</name>
    <name evidence="4" type="ORF">CLV50_0882</name>
</gene>
<dbReference type="PANTHER" id="PTHR40940">
    <property type="entry name" value="PROTEIN BATD-RELATED"/>
    <property type="match status" value="1"/>
</dbReference>
<dbReference type="EMBL" id="PJND01000007">
    <property type="protein sequence ID" value="PKW28995.1"/>
    <property type="molecule type" value="Genomic_DNA"/>
</dbReference>
<evidence type="ECO:0000256" key="1">
    <source>
        <dbReference type="SAM" id="Phobius"/>
    </source>
</evidence>